<dbReference type="HOGENOM" id="CLU_101320_2_0_2"/>
<dbReference type="InterPro" id="IPR036515">
    <property type="entry name" value="Transposase_17_sf"/>
</dbReference>
<dbReference type="OrthoDB" id="92826at2157"/>
<dbReference type="GeneID" id="25153794"/>
<feature type="domain" description="Transposase IS200-like" evidence="1">
    <location>
        <begin position="15"/>
        <end position="134"/>
    </location>
</feature>
<dbReference type="RefSeq" id="WP_050003632.1">
    <property type="nucleotide sequence ID" value="NZ_CP008887.1"/>
</dbReference>
<dbReference type="PANTHER" id="PTHR33360:SF2">
    <property type="entry name" value="TRANSPOSASE FOR INSERTION SEQUENCE ELEMENT IS200"/>
    <property type="match status" value="1"/>
</dbReference>
<dbReference type="SUPFAM" id="SSF143422">
    <property type="entry name" value="Transposase IS200-like"/>
    <property type="match status" value="1"/>
</dbReference>
<dbReference type="KEGG" id="teu:TEU_10160"/>
<dbReference type="GO" id="GO:0004803">
    <property type="term" value="F:transposase activity"/>
    <property type="evidence" value="ECO:0007669"/>
    <property type="project" value="InterPro"/>
</dbReference>
<proteinExistence type="predicted"/>
<dbReference type="GO" id="GO:0003677">
    <property type="term" value="F:DNA binding"/>
    <property type="evidence" value="ECO:0007669"/>
    <property type="project" value="InterPro"/>
</dbReference>
<dbReference type="STRING" id="1505907.TEU_10160"/>
<dbReference type="Gene3D" id="3.30.70.1290">
    <property type="entry name" value="Transposase IS200-like"/>
    <property type="match status" value="1"/>
</dbReference>
<evidence type="ECO:0000259" key="1">
    <source>
        <dbReference type="SMART" id="SM01321"/>
    </source>
</evidence>
<dbReference type="Proteomes" id="UP000029980">
    <property type="component" value="Chromosome"/>
</dbReference>
<dbReference type="NCBIfam" id="NF033573">
    <property type="entry name" value="transpos_IS200"/>
    <property type="match status" value="1"/>
</dbReference>
<sequence length="144" mass="17053">MKPEIPILSRTRHAKHYLAYHFVWIPKYRRDILVGKVAERLKQMLKEYAEEINCEVIAIEVMSDHVHVFLRAKPNLSPAKIINHLKGKTARKLLQEFPELRAKTTNGRLWSRSYFVASVGYVTNEIVKHYVETQWERELKRKGQ</sequence>
<dbReference type="EMBL" id="CP008887">
    <property type="protein sequence ID" value="AIU70667.1"/>
    <property type="molecule type" value="Genomic_DNA"/>
</dbReference>
<name>A0A097QW04_9EURY</name>
<dbReference type="PANTHER" id="PTHR33360">
    <property type="entry name" value="TRANSPOSASE FOR INSERTION SEQUENCE ELEMENT IS200"/>
    <property type="match status" value="1"/>
</dbReference>
<evidence type="ECO:0000313" key="2">
    <source>
        <dbReference type="EMBL" id="AIU70667.1"/>
    </source>
</evidence>
<gene>
    <name evidence="2" type="ORF">TEU_10160</name>
</gene>
<dbReference type="AlphaFoldDB" id="A0A097QW04"/>
<reference evidence="2 3" key="1">
    <citation type="journal article" date="2015" name="Int. J. Syst. Evol. Microbiol.">
        <title>Thermococcus eurythermalis sp. nov., a conditional piezophilic hyperthermophilic archaeon with a wide temperature range isolated from an oil-immersed chimney in the Guaymas Basin.</title>
        <authorList>
            <person name="Zhao W."/>
            <person name="Zeng X."/>
            <person name="Xiao X."/>
        </authorList>
    </citation>
    <scope>NUCLEOTIDE SEQUENCE [LARGE SCALE GENOMIC DNA]</scope>
    <source>
        <strain evidence="2 3">A501</strain>
    </source>
</reference>
<organism evidence="2 3">
    <name type="scientific">Thermococcus eurythermalis</name>
    <dbReference type="NCBI Taxonomy" id="1505907"/>
    <lineage>
        <taxon>Archaea</taxon>
        <taxon>Methanobacteriati</taxon>
        <taxon>Methanobacteriota</taxon>
        <taxon>Thermococci</taxon>
        <taxon>Thermococcales</taxon>
        <taxon>Thermococcaceae</taxon>
        <taxon>Thermococcus</taxon>
    </lineage>
</organism>
<keyword evidence="3" id="KW-1185">Reference proteome</keyword>
<dbReference type="Pfam" id="PF01797">
    <property type="entry name" value="Y1_Tnp"/>
    <property type="match status" value="1"/>
</dbReference>
<protein>
    <submittedName>
        <fullName evidence="2">Transposase</fullName>
    </submittedName>
</protein>
<dbReference type="GO" id="GO:0006313">
    <property type="term" value="P:DNA transposition"/>
    <property type="evidence" value="ECO:0007669"/>
    <property type="project" value="InterPro"/>
</dbReference>
<dbReference type="SMART" id="SM01321">
    <property type="entry name" value="Y1_Tnp"/>
    <property type="match status" value="1"/>
</dbReference>
<dbReference type="InterPro" id="IPR002686">
    <property type="entry name" value="Transposase_17"/>
</dbReference>
<accession>A0A097QW04</accession>
<evidence type="ECO:0000313" key="3">
    <source>
        <dbReference type="Proteomes" id="UP000029980"/>
    </source>
</evidence>